<keyword evidence="1" id="KW-0812">Transmembrane</keyword>
<keyword evidence="3" id="KW-1185">Reference proteome</keyword>
<feature type="transmembrane region" description="Helical" evidence="1">
    <location>
        <begin position="70"/>
        <end position="93"/>
    </location>
</feature>
<name>A0A1U7M5K9_TISCR</name>
<evidence type="ECO:0000256" key="1">
    <source>
        <dbReference type="SAM" id="Phobius"/>
    </source>
</evidence>
<keyword evidence="1" id="KW-0472">Membrane</keyword>
<organism evidence="2 3">
    <name type="scientific">Tissierella creatinophila DSM 6911</name>
    <dbReference type="NCBI Taxonomy" id="1123403"/>
    <lineage>
        <taxon>Bacteria</taxon>
        <taxon>Bacillati</taxon>
        <taxon>Bacillota</taxon>
        <taxon>Tissierellia</taxon>
        <taxon>Tissierellales</taxon>
        <taxon>Tissierellaceae</taxon>
        <taxon>Tissierella</taxon>
    </lineage>
</organism>
<sequence>MKDLLDHLEYAKLFMIISVGMVALTYLAHIIFTKKKMAKYMPGIVSIIIGIYALLTINGRIIFLDDINNFTVFVMGVAVGLIGISVALIISVFNKGKVKKDNSIKKGEEAS</sequence>
<proteinExistence type="predicted"/>
<gene>
    <name evidence="2" type="ORF">TICRE_14960</name>
</gene>
<evidence type="ECO:0000313" key="3">
    <source>
        <dbReference type="Proteomes" id="UP000186112"/>
    </source>
</evidence>
<keyword evidence="1" id="KW-1133">Transmembrane helix</keyword>
<feature type="transmembrane region" description="Helical" evidence="1">
    <location>
        <begin position="44"/>
        <end position="64"/>
    </location>
</feature>
<accession>A0A1U7M5K9</accession>
<comment type="caution">
    <text evidence="2">The sequence shown here is derived from an EMBL/GenBank/DDBJ whole genome shotgun (WGS) entry which is preliminary data.</text>
</comment>
<dbReference type="Proteomes" id="UP000186112">
    <property type="component" value="Unassembled WGS sequence"/>
</dbReference>
<protein>
    <recommendedName>
        <fullName evidence="4">YesK-like protein</fullName>
    </recommendedName>
</protein>
<feature type="transmembrane region" description="Helical" evidence="1">
    <location>
        <begin position="12"/>
        <end position="32"/>
    </location>
</feature>
<reference evidence="2 3" key="1">
    <citation type="submission" date="2016-02" db="EMBL/GenBank/DDBJ databases">
        <title>Genome sequence of Tissierella creatinophila DSM 6911.</title>
        <authorList>
            <person name="Poehlein A."/>
            <person name="Daniel R."/>
        </authorList>
    </citation>
    <scope>NUCLEOTIDE SEQUENCE [LARGE SCALE GENOMIC DNA]</scope>
    <source>
        <strain evidence="2 3">DSM 6911</strain>
    </source>
</reference>
<dbReference type="OrthoDB" id="1708076at2"/>
<dbReference type="EMBL" id="LTDM01000023">
    <property type="protein sequence ID" value="OLS02540.1"/>
    <property type="molecule type" value="Genomic_DNA"/>
</dbReference>
<dbReference type="RefSeq" id="WP_075726682.1">
    <property type="nucleotide sequence ID" value="NZ_LTDM01000023.1"/>
</dbReference>
<evidence type="ECO:0000313" key="2">
    <source>
        <dbReference type="EMBL" id="OLS02540.1"/>
    </source>
</evidence>
<dbReference type="AlphaFoldDB" id="A0A1U7M5K9"/>
<evidence type="ECO:0008006" key="4">
    <source>
        <dbReference type="Google" id="ProtNLM"/>
    </source>
</evidence>